<feature type="transmembrane region" description="Helical" evidence="1">
    <location>
        <begin position="153"/>
        <end position="173"/>
    </location>
</feature>
<gene>
    <name evidence="2" type="ORF">JL107_09470</name>
</gene>
<protein>
    <submittedName>
        <fullName evidence="2">Uncharacterized protein</fullName>
    </submittedName>
</protein>
<feature type="transmembrane region" description="Helical" evidence="1">
    <location>
        <begin position="185"/>
        <end position="207"/>
    </location>
</feature>
<proteinExistence type="predicted"/>
<dbReference type="AlphaFoldDB" id="A0A939C335"/>
<evidence type="ECO:0000313" key="2">
    <source>
        <dbReference type="EMBL" id="MBM9476671.1"/>
    </source>
</evidence>
<evidence type="ECO:0000256" key="1">
    <source>
        <dbReference type="SAM" id="Phobius"/>
    </source>
</evidence>
<evidence type="ECO:0000313" key="3">
    <source>
        <dbReference type="Proteomes" id="UP000663801"/>
    </source>
</evidence>
<dbReference type="Proteomes" id="UP000663801">
    <property type="component" value="Unassembled WGS sequence"/>
</dbReference>
<keyword evidence="1" id="KW-0812">Transmembrane</keyword>
<comment type="caution">
    <text evidence="2">The sequence shown here is derived from an EMBL/GenBank/DDBJ whole genome shotgun (WGS) entry which is preliminary data.</text>
</comment>
<keyword evidence="3" id="KW-1185">Reference proteome</keyword>
<feature type="transmembrane region" description="Helical" evidence="1">
    <location>
        <begin position="89"/>
        <end position="113"/>
    </location>
</feature>
<organism evidence="2 3">
    <name type="scientific">Nakamurella flavida</name>
    <dbReference type="NCBI Taxonomy" id="363630"/>
    <lineage>
        <taxon>Bacteria</taxon>
        <taxon>Bacillati</taxon>
        <taxon>Actinomycetota</taxon>
        <taxon>Actinomycetes</taxon>
        <taxon>Nakamurellales</taxon>
        <taxon>Nakamurellaceae</taxon>
        <taxon>Nakamurella</taxon>
    </lineage>
</organism>
<feature type="transmembrane region" description="Helical" evidence="1">
    <location>
        <begin position="125"/>
        <end position="146"/>
    </location>
</feature>
<accession>A0A939C335</accession>
<feature type="transmembrane region" description="Helical" evidence="1">
    <location>
        <begin position="12"/>
        <end position="36"/>
    </location>
</feature>
<keyword evidence="1" id="KW-0472">Membrane</keyword>
<dbReference type="EMBL" id="JAERWL010000008">
    <property type="protein sequence ID" value="MBM9476671.1"/>
    <property type="molecule type" value="Genomic_DNA"/>
</dbReference>
<feature type="transmembrane region" description="Helical" evidence="1">
    <location>
        <begin position="56"/>
        <end position="77"/>
    </location>
</feature>
<keyword evidence="1" id="KW-1133">Transmembrane helix</keyword>
<sequence length="220" mass="23258">MITAARRRDATTALLIVALGALTIAAVFVGSLPWPQRVWVPGTRSSMVGRLLDEPLPVWLLLIATAAVTIATALVLFRRLPEPAPPRWFPWVLAVLLVVTAAVGSLNALFFAGPAGPSVGPIIPIFHWMFTFVPSLVIGSLGAVATGRHGLPAALAAAVVAVPMQALSWSLLVRFNKSSPAVLNALWPTAILVVIPFLISLAIVMSVQAGRARDRAHPQP</sequence>
<name>A0A939C335_9ACTN</name>
<reference evidence="2" key="1">
    <citation type="submission" date="2021-01" db="EMBL/GenBank/DDBJ databases">
        <title>KCTC 19127 draft genome.</title>
        <authorList>
            <person name="An D."/>
        </authorList>
    </citation>
    <scope>NUCLEOTIDE SEQUENCE</scope>
    <source>
        <strain evidence="2">KCTC 19127</strain>
    </source>
</reference>
<dbReference type="RefSeq" id="WP_205256785.1">
    <property type="nucleotide sequence ID" value="NZ_BAAAPV010000004.1"/>
</dbReference>